<name>A0A645BPP8_9ZZZZ</name>
<dbReference type="PANTHER" id="PTHR20863">
    <property type="entry name" value="ACYL CARRIER PROTEIN"/>
    <property type="match status" value="1"/>
</dbReference>
<dbReference type="Gene3D" id="1.10.1200.10">
    <property type="entry name" value="ACP-like"/>
    <property type="match status" value="1"/>
</dbReference>
<accession>A0A645BPP8</accession>
<keyword evidence="2" id="KW-0597">Phosphoprotein</keyword>
<dbReference type="SUPFAM" id="SSF47336">
    <property type="entry name" value="ACP-like"/>
    <property type="match status" value="1"/>
</dbReference>
<sequence>MDNIEAKIREIFAKRADISKATPETKLSELNIDSLDLVEAMMEIEEAFDIEFTNTEILELKTVQNVLDLVKKKK</sequence>
<proteinExistence type="predicted"/>
<dbReference type="PANTHER" id="PTHR20863:SF76">
    <property type="entry name" value="CARRIER DOMAIN-CONTAINING PROTEIN"/>
    <property type="match status" value="1"/>
</dbReference>
<dbReference type="EMBL" id="VSSQ01021563">
    <property type="protein sequence ID" value="MPM67227.1"/>
    <property type="molecule type" value="Genomic_DNA"/>
</dbReference>
<evidence type="ECO:0000256" key="2">
    <source>
        <dbReference type="ARBA" id="ARBA00022553"/>
    </source>
</evidence>
<dbReference type="InterPro" id="IPR009081">
    <property type="entry name" value="PP-bd_ACP"/>
</dbReference>
<dbReference type="PROSITE" id="PS50075">
    <property type="entry name" value="CARRIER"/>
    <property type="match status" value="1"/>
</dbReference>
<protein>
    <submittedName>
        <fullName evidence="4">Acyl carrier protein</fullName>
    </submittedName>
</protein>
<reference evidence="4" key="1">
    <citation type="submission" date="2019-08" db="EMBL/GenBank/DDBJ databases">
        <authorList>
            <person name="Kucharzyk K."/>
            <person name="Murdoch R.W."/>
            <person name="Higgins S."/>
            <person name="Loffler F."/>
        </authorList>
    </citation>
    <scope>NUCLEOTIDE SEQUENCE</scope>
</reference>
<dbReference type="Pfam" id="PF00550">
    <property type="entry name" value="PP-binding"/>
    <property type="match status" value="1"/>
</dbReference>
<dbReference type="InterPro" id="IPR003231">
    <property type="entry name" value="ACP"/>
</dbReference>
<evidence type="ECO:0000313" key="4">
    <source>
        <dbReference type="EMBL" id="MPM67227.1"/>
    </source>
</evidence>
<feature type="domain" description="Carrier" evidence="3">
    <location>
        <begin position="1"/>
        <end position="74"/>
    </location>
</feature>
<comment type="caution">
    <text evidence="4">The sequence shown here is derived from an EMBL/GenBank/DDBJ whole genome shotgun (WGS) entry which is preliminary data.</text>
</comment>
<organism evidence="4">
    <name type="scientific">bioreactor metagenome</name>
    <dbReference type="NCBI Taxonomy" id="1076179"/>
    <lineage>
        <taxon>unclassified sequences</taxon>
        <taxon>metagenomes</taxon>
        <taxon>ecological metagenomes</taxon>
    </lineage>
</organism>
<evidence type="ECO:0000259" key="3">
    <source>
        <dbReference type="PROSITE" id="PS50075"/>
    </source>
</evidence>
<keyword evidence="1" id="KW-0596">Phosphopantetheine</keyword>
<dbReference type="GO" id="GO:0000036">
    <property type="term" value="F:acyl carrier activity"/>
    <property type="evidence" value="ECO:0007669"/>
    <property type="project" value="TreeGrafter"/>
</dbReference>
<dbReference type="AlphaFoldDB" id="A0A645BPP8"/>
<gene>
    <name evidence="4" type="primary">acpP_51</name>
    <name evidence="4" type="ORF">SDC9_114148</name>
</gene>
<evidence type="ECO:0000256" key="1">
    <source>
        <dbReference type="ARBA" id="ARBA00022450"/>
    </source>
</evidence>
<dbReference type="GO" id="GO:0000035">
    <property type="term" value="F:acyl binding"/>
    <property type="evidence" value="ECO:0007669"/>
    <property type="project" value="TreeGrafter"/>
</dbReference>
<dbReference type="InterPro" id="IPR036736">
    <property type="entry name" value="ACP-like_sf"/>
</dbReference>